<dbReference type="Proteomes" id="UP000313390">
    <property type="component" value="Unassembled WGS sequence"/>
</dbReference>
<sequence>MRRAETYEKDRGLCRNYITADRAYTLQCFRRSIICKSTCVYSVKLRASDGSMIGIPPRIG</sequence>
<dbReference type="EMBL" id="VEWK01000006">
    <property type="protein sequence ID" value="TNV11639.1"/>
    <property type="molecule type" value="Genomic_DNA"/>
</dbReference>
<accession>A0A5C5CJI5</accession>
<proteinExistence type="predicted"/>
<gene>
    <name evidence="1" type="ORF">FIB18_12540</name>
</gene>
<organism evidence="1 2">
    <name type="scientific">Brucella pecoris</name>
    <dbReference type="NCBI Taxonomy" id="867683"/>
    <lineage>
        <taxon>Bacteria</taxon>
        <taxon>Pseudomonadati</taxon>
        <taxon>Pseudomonadota</taxon>
        <taxon>Alphaproteobacteria</taxon>
        <taxon>Hyphomicrobiales</taxon>
        <taxon>Brucellaceae</taxon>
        <taxon>Brucella/Ochrobactrum group</taxon>
        <taxon>Brucella</taxon>
    </lineage>
</organism>
<name>A0A5C5CJI5_9HYPH</name>
<reference evidence="1 2" key="1">
    <citation type="journal article" date="2011" name="Int. J. Syst. Evol. Microbiol.">
        <title>Ochrobactrum pecoris sp. nov., isolated from farm animals.</title>
        <authorList>
            <person name="Kampfer P."/>
            <person name="Huber B."/>
            <person name="Busse H.J."/>
            <person name="Scholz H.C."/>
            <person name="Tomaso H."/>
            <person name="Hotzel H."/>
            <person name="Melzer F."/>
        </authorList>
    </citation>
    <scope>NUCLEOTIDE SEQUENCE [LARGE SCALE GENOMIC DNA]</scope>
    <source>
        <strain evidence="1 2">08RB2639</strain>
    </source>
</reference>
<comment type="caution">
    <text evidence="1">The sequence shown here is derived from an EMBL/GenBank/DDBJ whole genome shotgun (WGS) entry which is preliminary data.</text>
</comment>
<evidence type="ECO:0000313" key="2">
    <source>
        <dbReference type="Proteomes" id="UP000313390"/>
    </source>
</evidence>
<protein>
    <submittedName>
        <fullName evidence="1">Uncharacterized protein</fullName>
    </submittedName>
</protein>
<dbReference type="AlphaFoldDB" id="A0A5C5CJI5"/>
<evidence type="ECO:0000313" key="1">
    <source>
        <dbReference type="EMBL" id="TNV11639.1"/>
    </source>
</evidence>